<dbReference type="Proteomes" id="UP000663855">
    <property type="component" value="Unassembled WGS sequence"/>
</dbReference>
<dbReference type="AlphaFoldDB" id="A0A816WJR7"/>
<organism evidence="3 5">
    <name type="scientific">Rotaria magnacalcarata</name>
    <dbReference type="NCBI Taxonomy" id="392030"/>
    <lineage>
        <taxon>Eukaryota</taxon>
        <taxon>Metazoa</taxon>
        <taxon>Spiralia</taxon>
        <taxon>Gnathifera</taxon>
        <taxon>Rotifera</taxon>
        <taxon>Eurotatoria</taxon>
        <taxon>Bdelloidea</taxon>
        <taxon>Philodinida</taxon>
        <taxon>Philodinidae</taxon>
        <taxon>Rotaria</taxon>
    </lineage>
</organism>
<dbReference type="InterPro" id="IPR052739">
    <property type="entry name" value="FAAH2"/>
</dbReference>
<dbReference type="Proteomes" id="UP000676336">
    <property type="component" value="Unassembled WGS sequence"/>
</dbReference>
<dbReference type="GO" id="GO:0012505">
    <property type="term" value="C:endomembrane system"/>
    <property type="evidence" value="ECO:0007669"/>
    <property type="project" value="TreeGrafter"/>
</dbReference>
<feature type="domain" description="Amidase" evidence="1">
    <location>
        <begin position="59"/>
        <end position="230"/>
    </location>
</feature>
<dbReference type="EMBL" id="CAJNRE010015109">
    <property type="protein sequence ID" value="CAF2134621.1"/>
    <property type="molecule type" value="Genomic_DNA"/>
</dbReference>
<dbReference type="InterPro" id="IPR036928">
    <property type="entry name" value="AS_sf"/>
</dbReference>
<dbReference type="InterPro" id="IPR023631">
    <property type="entry name" value="Amidase_dom"/>
</dbReference>
<name>A0A816WJR7_9BILA</name>
<evidence type="ECO:0000259" key="1">
    <source>
        <dbReference type="Pfam" id="PF01425"/>
    </source>
</evidence>
<protein>
    <recommendedName>
        <fullName evidence="1">Amidase domain-containing protein</fullName>
    </recommendedName>
</protein>
<dbReference type="PANTHER" id="PTHR43372:SF1">
    <property type="entry name" value="LD38433P"/>
    <property type="match status" value="1"/>
</dbReference>
<dbReference type="PANTHER" id="PTHR43372">
    <property type="entry name" value="FATTY-ACID AMIDE HYDROLASE"/>
    <property type="match status" value="1"/>
</dbReference>
<evidence type="ECO:0000313" key="2">
    <source>
        <dbReference type="EMBL" id="CAF1615644.1"/>
    </source>
</evidence>
<dbReference type="Proteomes" id="UP000663824">
    <property type="component" value="Unassembled WGS sequence"/>
</dbReference>
<dbReference type="EMBL" id="CAJOBI010009128">
    <property type="protein sequence ID" value="CAF4130475.1"/>
    <property type="molecule type" value="Genomic_DNA"/>
</dbReference>
<comment type="caution">
    <text evidence="3">The sequence shown here is derived from an EMBL/GenBank/DDBJ whole genome shotgun (WGS) entry which is preliminary data.</text>
</comment>
<evidence type="ECO:0000313" key="5">
    <source>
        <dbReference type="Proteomes" id="UP000663824"/>
    </source>
</evidence>
<dbReference type="Gene3D" id="3.90.1300.10">
    <property type="entry name" value="Amidase signature (AS) domain"/>
    <property type="match status" value="1"/>
</dbReference>
<evidence type="ECO:0000313" key="4">
    <source>
        <dbReference type="EMBL" id="CAF4130475.1"/>
    </source>
</evidence>
<reference evidence="3" key="1">
    <citation type="submission" date="2021-02" db="EMBL/GenBank/DDBJ databases">
        <authorList>
            <person name="Nowell W R."/>
        </authorList>
    </citation>
    <scope>NUCLEOTIDE SEQUENCE</scope>
</reference>
<proteinExistence type="predicted"/>
<dbReference type="SUPFAM" id="SSF75304">
    <property type="entry name" value="Amidase signature (AS) enzymes"/>
    <property type="match status" value="1"/>
</dbReference>
<evidence type="ECO:0000313" key="3">
    <source>
        <dbReference type="EMBL" id="CAF2134621.1"/>
    </source>
</evidence>
<dbReference type="EMBL" id="CAJNOV010018016">
    <property type="protein sequence ID" value="CAF1615644.1"/>
    <property type="molecule type" value="Genomic_DNA"/>
</dbReference>
<sequence length="384" mass="43044">MLSSSCDKVETFVFAIRLGFHLIYGDQKFKLQPIAYQILLEPATVIAKSMRQRQVTSYEVVRAYIGRLKSVQSYLNVYVDERFEEALDEARKVDELLDNKDSFSDQYSEERIPFLGVPFAIKESMQFIGFHNSTGIAARENIIATETATFVENMLKSGVILLCNTNIKFSGQNSLYGTTNNPYNLTRIVGGSSGGAGCIVSATGVPFGVGADIGGSIRMSSFINGIFGHKTLPVDAYCVNKLDPEQKLAHRQVVQHFENTYKIHVTPFNRRRYPVSLWSAMMVNGELSSRDFSLAIRDHTAHTNGYLESLKKLFFRSTYILATIGLAIVEALLKKHNKRFHKVAHKFYEEIQILLGDDGILFFPTFPQSASVHGQLTLVVAQEI</sequence>
<dbReference type="Pfam" id="PF01425">
    <property type="entry name" value="Amidase"/>
    <property type="match status" value="1"/>
</dbReference>
<accession>A0A816WJR7</accession>
<gene>
    <name evidence="2" type="ORF">CJN711_LOCUS37158</name>
    <name evidence="3" type="ORF">MBJ925_LOCUS28262</name>
    <name evidence="4" type="ORF">SMN809_LOCUS18738</name>
</gene>